<dbReference type="Proteomes" id="UP000325780">
    <property type="component" value="Unassembled WGS sequence"/>
</dbReference>
<evidence type="ECO:0000256" key="3">
    <source>
        <dbReference type="ARBA" id="ARBA00023098"/>
    </source>
</evidence>
<feature type="short sequence motif" description="GXSXG" evidence="4">
    <location>
        <begin position="505"/>
        <end position="509"/>
    </location>
</feature>
<dbReference type="PROSITE" id="PS51635">
    <property type="entry name" value="PNPLA"/>
    <property type="match status" value="1"/>
</dbReference>
<feature type="short sequence motif" description="DGA/G" evidence="4">
    <location>
        <begin position="658"/>
        <end position="660"/>
    </location>
</feature>
<dbReference type="GO" id="GO:0046486">
    <property type="term" value="P:glycerolipid metabolic process"/>
    <property type="evidence" value="ECO:0007669"/>
    <property type="project" value="UniProtKB-ARBA"/>
</dbReference>
<keyword evidence="3 4" id="KW-0443">Lipid metabolism</keyword>
<dbReference type="PANTHER" id="PTHR24185:SF1">
    <property type="entry name" value="CALCIUM-INDEPENDENT PHOSPHOLIPASE A2-GAMMA"/>
    <property type="match status" value="1"/>
</dbReference>
<accession>A0A5N6TQ91</accession>
<proteinExistence type="predicted"/>
<feature type="active site" description="Proton acceptor" evidence="4">
    <location>
        <position position="658"/>
    </location>
</feature>
<evidence type="ECO:0000313" key="7">
    <source>
        <dbReference type="Proteomes" id="UP000325780"/>
    </source>
</evidence>
<keyword evidence="7" id="KW-1185">Reference proteome</keyword>
<dbReference type="Gene3D" id="3.40.1090.10">
    <property type="entry name" value="Cytosolic phospholipase A2 catalytic domain"/>
    <property type="match status" value="1"/>
</dbReference>
<evidence type="ECO:0000256" key="1">
    <source>
        <dbReference type="ARBA" id="ARBA00022801"/>
    </source>
</evidence>
<evidence type="ECO:0000256" key="4">
    <source>
        <dbReference type="PROSITE-ProRule" id="PRU01161"/>
    </source>
</evidence>
<sequence length="943" mass="106733">MAKCEHKSWIELTKDKAVPQLTSGSRLGRLVGELPDSSAQTPQVVFFMGRNLKDQALRQLCRSNYRGQPRHRRSINLRSDNRTLHTQQPRFFADCDPTNHVLPDAMDSPSHCHEERVLPLELSTEQYTPHDLIMARLLFLVVDVICIFADDVGGLDGVRQLLIIVVASGKTQSITHTLLNEEDFLFQLLNRGEEQFFSTFGNIQISRLPAAELSPDARYVTLGGDISRQLCLARANRKYHHVLFSGRHLSAFFELALQHATTSLHLPFDFIRHARQKNPIDGALTSHLVNFMKLGNQTRAPYDQMASYIASTILIDAYPPGMHRFNPIDVFNTLYRDACYRALRKCYSTDNLAALQCTRIEEHLSALFDRMEESTSLSAEIHRHNLEEQQKYWTWMRSNSTCLLCLRRHPENTQVCGHSICDTCTKVFGAPELHTEAEYLIRSCVICGSPKQLTVRLKPPTAAPRVLSIDGGGPRGIIPLEHLEMLQDILGSELPLVDMFDLKAGTSAGGIIVLSMNILRLSISQCKSVFQTLAKKAFSPARRKGFLSRWLFDEFYDSQAFESILQEHFEPTRRLFDPPPTFLCSGKVAVTASSIRDGAPFIFTNYNGTAPHRAEPVYGRLRPNVDDVPFIWQVARATSAAPPLFSTIDLPGLGTFQDGGMGRHNNPVNLALSEAKHLWPNFNHPDVVLTLGTASEMPSSRPTSFRNIVVDGWVPRVYRSLRASFDGRATWKELEDRLDVRSLESFFRFDVILPGGLPPMDDTKCMEHLSNQARMETDDRYSMRDAAMALLTTCFFFELEAIPEYRTGIFLCTGNIRCRASARPLLNRLIEMEPNIRGFYKDNIDLGLGLSIDDICPACHRYSLPIRFIVRDLDERFTLSLRLGSTTRRLSAFPNTIRWFIDQQGLDCPFGSSNHSVQVSWIECPECRSQSIGKGKKRKYVEI</sequence>
<keyword evidence="1 4" id="KW-0378">Hydrolase</keyword>
<dbReference type="AlphaFoldDB" id="A0A5N6TQ91"/>
<evidence type="ECO:0000256" key="2">
    <source>
        <dbReference type="ARBA" id="ARBA00022963"/>
    </source>
</evidence>
<reference evidence="6 7" key="1">
    <citation type="submission" date="2019-04" db="EMBL/GenBank/DDBJ databases">
        <title>Friends and foes A comparative genomics study of 23 Aspergillus species from section Flavi.</title>
        <authorList>
            <consortium name="DOE Joint Genome Institute"/>
            <person name="Kjaerbolling I."/>
            <person name="Vesth T."/>
            <person name="Frisvad J.C."/>
            <person name="Nybo J.L."/>
            <person name="Theobald S."/>
            <person name="Kildgaard S."/>
            <person name="Isbrandt T."/>
            <person name="Kuo A."/>
            <person name="Sato A."/>
            <person name="Lyhne E.K."/>
            <person name="Kogle M.E."/>
            <person name="Wiebenga A."/>
            <person name="Kun R.S."/>
            <person name="Lubbers R.J."/>
            <person name="Makela M.R."/>
            <person name="Barry K."/>
            <person name="Chovatia M."/>
            <person name="Clum A."/>
            <person name="Daum C."/>
            <person name="Haridas S."/>
            <person name="He G."/>
            <person name="LaButti K."/>
            <person name="Lipzen A."/>
            <person name="Mondo S."/>
            <person name="Riley R."/>
            <person name="Salamov A."/>
            <person name="Simmons B.A."/>
            <person name="Magnuson J.K."/>
            <person name="Henrissat B."/>
            <person name="Mortensen U.H."/>
            <person name="Larsen T.O."/>
            <person name="Devries R.P."/>
            <person name="Grigoriev I.V."/>
            <person name="Machida M."/>
            <person name="Baker S.E."/>
            <person name="Andersen M.R."/>
        </authorList>
    </citation>
    <scope>NUCLEOTIDE SEQUENCE [LARGE SCALE GENOMIC DNA]</scope>
    <source>
        <strain evidence="6 7">IBT 18842</strain>
    </source>
</reference>
<organism evidence="6 7">
    <name type="scientific">Aspergillus avenaceus</name>
    <dbReference type="NCBI Taxonomy" id="36643"/>
    <lineage>
        <taxon>Eukaryota</taxon>
        <taxon>Fungi</taxon>
        <taxon>Dikarya</taxon>
        <taxon>Ascomycota</taxon>
        <taxon>Pezizomycotina</taxon>
        <taxon>Eurotiomycetes</taxon>
        <taxon>Eurotiomycetidae</taxon>
        <taxon>Eurotiales</taxon>
        <taxon>Aspergillaceae</taxon>
        <taxon>Aspergillus</taxon>
        <taxon>Aspergillus subgen. Circumdati</taxon>
    </lineage>
</organism>
<dbReference type="GO" id="GO:0016042">
    <property type="term" value="P:lipid catabolic process"/>
    <property type="evidence" value="ECO:0007669"/>
    <property type="project" value="UniProtKB-UniRule"/>
</dbReference>
<dbReference type="CDD" id="cd07199">
    <property type="entry name" value="Pat17_PNPLA8_PNPLA9_like"/>
    <property type="match status" value="1"/>
</dbReference>
<feature type="short sequence motif" description="GXGXXG" evidence="4">
    <location>
        <begin position="471"/>
        <end position="476"/>
    </location>
</feature>
<dbReference type="PANTHER" id="PTHR24185">
    <property type="entry name" value="CALCIUM-INDEPENDENT PHOSPHOLIPASE A2-GAMMA"/>
    <property type="match status" value="1"/>
</dbReference>
<protein>
    <submittedName>
        <fullName evidence="6">FabD/lysophospholipase-like protein</fullName>
    </submittedName>
</protein>
<dbReference type="InterPro" id="IPR002641">
    <property type="entry name" value="PNPLA_dom"/>
</dbReference>
<dbReference type="InterPro" id="IPR016035">
    <property type="entry name" value="Acyl_Trfase/lysoPLipase"/>
</dbReference>
<dbReference type="GO" id="GO:0016020">
    <property type="term" value="C:membrane"/>
    <property type="evidence" value="ECO:0007669"/>
    <property type="project" value="TreeGrafter"/>
</dbReference>
<dbReference type="OrthoDB" id="194358at2759"/>
<gene>
    <name evidence="6" type="ORF">BDV25DRAFT_131184</name>
</gene>
<feature type="active site" description="Nucleophile" evidence="4">
    <location>
        <position position="507"/>
    </location>
</feature>
<evidence type="ECO:0000259" key="5">
    <source>
        <dbReference type="PROSITE" id="PS51635"/>
    </source>
</evidence>
<feature type="domain" description="PNPLA" evidence="5">
    <location>
        <begin position="467"/>
        <end position="672"/>
    </location>
</feature>
<dbReference type="SUPFAM" id="SSF52151">
    <property type="entry name" value="FabD/lysophospholipase-like"/>
    <property type="match status" value="1"/>
</dbReference>
<keyword evidence="2 4" id="KW-0442">Lipid degradation</keyword>
<dbReference type="EMBL" id="ML742158">
    <property type="protein sequence ID" value="KAE8148505.1"/>
    <property type="molecule type" value="Genomic_DNA"/>
</dbReference>
<name>A0A5N6TQ91_ASPAV</name>
<dbReference type="GO" id="GO:0019369">
    <property type="term" value="P:arachidonate metabolic process"/>
    <property type="evidence" value="ECO:0007669"/>
    <property type="project" value="TreeGrafter"/>
</dbReference>
<dbReference type="Pfam" id="PF01734">
    <property type="entry name" value="Patatin"/>
    <property type="match status" value="1"/>
</dbReference>
<evidence type="ECO:0000313" key="6">
    <source>
        <dbReference type="EMBL" id="KAE8148505.1"/>
    </source>
</evidence>
<dbReference type="GO" id="GO:0047499">
    <property type="term" value="F:calcium-independent phospholipase A2 activity"/>
    <property type="evidence" value="ECO:0007669"/>
    <property type="project" value="TreeGrafter"/>
</dbReference>